<name>A0A0C1ZFL9_9BACT</name>
<organism evidence="1 2">
    <name type="scientific">Enhygromyxa salina</name>
    <dbReference type="NCBI Taxonomy" id="215803"/>
    <lineage>
        <taxon>Bacteria</taxon>
        <taxon>Pseudomonadati</taxon>
        <taxon>Myxococcota</taxon>
        <taxon>Polyangia</taxon>
        <taxon>Nannocystales</taxon>
        <taxon>Nannocystaceae</taxon>
        <taxon>Enhygromyxa</taxon>
    </lineage>
</organism>
<accession>A0A0C1ZFL9</accession>
<dbReference type="AlphaFoldDB" id="A0A0C1ZFL9"/>
<reference evidence="1 2" key="1">
    <citation type="submission" date="2014-12" db="EMBL/GenBank/DDBJ databases">
        <title>Genome assembly of Enhygromyxa salina DSM 15201.</title>
        <authorList>
            <person name="Sharma G."/>
            <person name="Subramanian S."/>
        </authorList>
    </citation>
    <scope>NUCLEOTIDE SEQUENCE [LARGE SCALE GENOMIC DNA]</scope>
    <source>
        <strain evidence="1 2">DSM 15201</strain>
    </source>
</reference>
<evidence type="ECO:0000313" key="2">
    <source>
        <dbReference type="Proteomes" id="UP000031599"/>
    </source>
</evidence>
<protein>
    <submittedName>
        <fullName evidence="1">Uncharacterized protein</fullName>
    </submittedName>
</protein>
<comment type="caution">
    <text evidence="1">The sequence shown here is derived from an EMBL/GenBank/DDBJ whole genome shotgun (WGS) entry which is preliminary data.</text>
</comment>
<proteinExistence type="predicted"/>
<dbReference type="Proteomes" id="UP000031599">
    <property type="component" value="Unassembled WGS sequence"/>
</dbReference>
<gene>
    <name evidence="1" type="ORF">DB30_04377</name>
</gene>
<sequence>MTSMSLISMAPADSFAAAPKVAPVFAVEKLVYVGNGRTARSCDTAQCRT</sequence>
<dbReference type="EMBL" id="JMCC02000037">
    <property type="protein sequence ID" value="KIG16464.1"/>
    <property type="molecule type" value="Genomic_DNA"/>
</dbReference>
<evidence type="ECO:0000313" key="1">
    <source>
        <dbReference type="EMBL" id="KIG16464.1"/>
    </source>
</evidence>